<evidence type="ECO:0000313" key="2">
    <source>
        <dbReference type="Proteomes" id="UP000236248"/>
    </source>
</evidence>
<dbReference type="EMBL" id="LT981265">
    <property type="protein sequence ID" value="SPC33882.1"/>
    <property type="molecule type" value="Genomic_DNA"/>
</dbReference>
<keyword evidence="2" id="KW-1185">Reference proteome</keyword>
<dbReference type="Proteomes" id="UP000236248">
    <property type="component" value="Chromosome NCAV"/>
</dbReference>
<dbReference type="KEGG" id="ncv:NCAV_0701"/>
<sequence>MNIGRLFRIFNSTTKNSVTGIVEPYVGDVVTNVSNRVLYDLYISNSILRANIDYMASSTSDLILREKRGDEVVDASININLENIIKEFIIYGYSIQHYNRKKSMLESINMSDIQYPIYEDGRLVGFQYSTTKVILDQYPNLIVINSTSFNDTLSNKNSLLYPLVAPQSLTYKGKTYTYRLIDMIRAVEYSTMHALVKGMNTKHFLLFEPDTDLNAVKTSLEDLANGNSDLILVDSLKDIKRLSHIESKNFGELHEIIVKFLNIATQNSFTLLLISQNFTESSAKVTKSLIDERINQYKATAINALEEYFNIDLIVTERREFTFNEVMDMYKAGLLTQDEARRLLGIG</sequence>
<name>A0A2K5AQF1_9ARCH</name>
<reference evidence="2" key="1">
    <citation type="submission" date="2018-01" db="EMBL/GenBank/DDBJ databases">
        <authorList>
            <person name="Kerou L M."/>
        </authorList>
    </citation>
    <scope>NUCLEOTIDE SEQUENCE [LARGE SCALE GENOMIC DNA]</scope>
    <source>
        <strain evidence="2">SCU2</strain>
    </source>
</reference>
<dbReference type="GeneID" id="41594768"/>
<gene>
    <name evidence="1" type="ORF">NCAV_0701</name>
</gene>
<dbReference type="RefSeq" id="WP_103287335.1">
    <property type="nucleotide sequence ID" value="NZ_LT981265.1"/>
</dbReference>
<evidence type="ECO:0000313" key="1">
    <source>
        <dbReference type="EMBL" id="SPC33882.1"/>
    </source>
</evidence>
<dbReference type="AlphaFoldDB" id="A0A2K5AQF1"/>
<organism evidence="1 2">
    <name type="scientific">Candidatus Nitrosocaldus cavascurensis</name>
    <dbReference type="NCBI Taxonomy" id="2058097"/>
    <lineage>
        <taxon>Archaea</taxon>
        <taxon>Nitrososphaerota</taxon>
        <taxon>Nitrososphaeria</taxon>
        <taxon>Candidatus Nitrosocaldales</taxon>
        <taxon>Candidatus Nitrosocaldaceae</taxon>
        <taxon>Candidatus Nitrosocaldus</taxon>
    </lineage>
</organism>
<accession>A0A2K5AQF1</accession>
<proteinExistence type="predicted"/>
<protein>
    <submittedName>
        <fullName evidence="1">Uncharacterized protein</fullName>
    </submittedName>
</protein>